<feature type="transmembrane region" description="Helical" evidence="1">
    <location>
        <begin position="189"/>
        <end position="212"/>
    </location>
</feature>
<keyword evidence="1" id="KW-1133">Transmembrane helix</keyword>
<dbReference type="EMBL" id="CP045571">
    <property type="protein sequence ID" value="QFX96118.1"/>
    <property type="molecule type" value="Genomic_DNA"/>
</dbReference>
<dbReference type="KEGG" id="atx:GCD22_01838"/>
<accession>A0A5P9XQR0</accession>
<gene>
    <name evidence="2" type="ORF">GCD22_01838</name>
</gene>
<feature type="transmembrane region" description="Helical" evidence="1">
    <location>
        <begin position="165"/>
        <end position="183"/>
    </location>
</feature>
<protein>
    <submittedName>
        <fullName evidence="2">Uncharacterized protein</fullName>
    </submittedName>
</protein>
<feature type="transmembrane region" description="Helical" evidence="1">
    <location>
        <begin position="83"/>
        <end position="102"/>
    </location>
</feature>
<evidence type="ECO:0000313" key="2">
    <source>
        <dbReference type="EMBL" id="QFX96118.1"/>
    </source>
</evidence>
<keyword evidence="1" id="KW-0472">Membrane</keyword>
<dbReference type="Proteomes" id="UP000363590">
    <property type="component" value="Chromosome"/>
</dbReference>
<dbReference type="AlphaFoldDB" id="A0A5P9XQR0"/>
<evidence type="ECO:0000313" key="3">
    <source>
        <dbReference type="Proteomes" id="UP000363590"/>
    </source>
</evidence>
<keyword evidence="1" id="KW-0812">Transmembrane</keyword>
<feature type="transmembrane region" description="Helical" evidence="1">
    <location>
        <begin position="46"/>
        <end position="71"/>
    </location>
</feature>
<name>A0A5P9XQR0_ACITH</name>
<evidence type="ECO:0000256" key="1">
    <source>
        <dbReference type="SAM" id="Phobius"/>
    </source>
</evidence>
<proteinExistence type="predicted"/>
<dbReference type="GeneID" id="60696164"/>
<reference evidence="2 3" key="1">
    <citation type="submission" date="2019-10" db="EMBL/GenBank/DDBJ databases">
        <authorList>
            <person name="Wang R."/>
        </authorList>
    </citation>
    <scope>NUCLEOTIDE SEQUENCE [LARGE SCALE GENOMIC DNA]</scope>
    <source>
        <strain evidence="2 3">ATCC 19377</strain>
    </source>
</reference>
<sequence>MDFFRAARYWFSMGVVRRPDSAEERALRYLAEVYGSGIYLPWVNRLLAGFGILGCLAAFIFLANGLCSLYFAPAALSPYWLDMMALGMLIGVFLPIGVMVFGKWQKTISQRRLGAVRRIFGNLDRAADVADGLRNQYPNASDTPTTWAFPIHPDYAAFEVGKPFLYAYAAIALSSLYVAHTASRFGETLFLAFCLYFVPVVFHGVLTAFGGWNQKRQELMAYPVSVFLRDIRMLEKQSKLVKINLALDSRENSATCKP</sequence>
<dbReference type="RefSeq" id="WP_153940700.1">
    <property type="nucleotide sequence ID" value="NZ_CP045571.1"/>
</dbReference>
<organism evidence="2 3">
    <name type="scientific">Acidithiobacillus thiooxidans ATCC 19377</name>
    <dbReference type="NCBI Taxonomy" id="637390"/>
    <lineage>
        <taxon>Bacteria</taxon>
        <taxon>Pseudomonadati</taxon>
        <taxon>Pseudomonadota</taxon>
        <taxon>Acidithiobacillia</taxon>
        <taxon>Acidithiobacillales</taxon>
        <taxon>Acidithiobacillaceae</taxon>
        <taxon>Acidithiobacillus</taxon>
    </lineage>
</organism>